<dbReference type="SMART" id="SM00369">
    <property type="entry name" value="LRR_TYP"/>
    <property type="match status" value="11"/>
</dbReference>
<dbReference type="PANTHER" id="PTHR45617">
    <property type="entry name" value="LEUCINE RICH REPEAT FAMILY PROTEIN"/>
    <property type="match status" value="1"/>
</dbReference>
<name>A0A7M7MJV6_VARDE</name>
<accession>A0A7M7MJV6</accession>
<proteinExistence type="predicted"/>
<organism evidence="5 6">
    <name type="scientific">Varroa destructor</name>
    <name type="common">Honeybee mite</name>
    <dbReference type="NCBI Taxonomy" id="109461"/>
    <lineage>
        <taxon>Eukaryota</taxon>
        <taxon>Metazoa</taxon>
        <taxon>Ecdysozoa</taxon>
        <taxon>Arthropoda</taxon>
        <taxon>Chelicerata</taxon>
        <taxon>Arachnida</taxon>
        <taxon>Acari</taxon>
        <taxon>Parasitiformes</taxon>
        <taxon>Mesostigmata</taxon>
        <taxon>Gamasina</taxon>
        <taxon>Dermanyssoidea</taxon>
        <taxon>Varroidae</taxon>
        <taxon>Varroa</taxon>
    </lineage>
</organism>
<dbReference type="OMA" id="DMGTMPI"/>
<dbReference type="Proteomes" id="UP000594260">
    <property type="component" value="Unplaced"/>
</dbReference>
<dbReference type="PANTHER" id="PTHR45617:SF165">
    <property type="entry name" value="COMMON DPR-INTERACTING PROTEIN-RELATED"/>
    <property type="match status" value="1"/>
</dbReference>
<dbReference type="EnsemblMetazoa" id="XM_022817090">
    <property type="protein sequence ID" value="XP_022672825"/>
    <property type="gene ID" value="LOC111255290"/>
</dbReference>
<keyword evidence="3" id="KW-0812">Transmembrane</keyword>
<evidence type="ECO:0000313" key="6">
    <source>
        <dbReference type="Proteomes" id="UP000594260"/>
    </source>
</evidence>
<dbReference type="InterPro" id="IPR001611">
    <property type="entry name" value="Leu-rich_rpt"/>
</dbReference>
<evidence type="ECO:0000256" key="2">
    <source>
        <dbReference type="ARBA" id="ARBA00022737"/>
    </source>
</evidence>
<dbReference type="Pfam" id="PF13855">
    <property type="entry name" value="LRR_8"/>
    <property type="match status" value="3"/>
</dbReference>
<sequence length="589" mass="66638">MPQQHCQLLTAFVVTTALVASALIQPAGAQRNSNQDHFRRCPQQCTCALDINQGKKISCESGGLSDVPFLQMDSDVQVFHFTAPPDLPNEISLGRFFGRFFALEEIRITHSRVPAIGENSFYPLRKLQILDLSHNNISTLIDKDFYGLQQLKVLNLSSNDISKCPSAPFRHLQSLTSLILSNNRLQLAPRLFYQLKNLQRLDLSGNPLNSIDPDILKDLRPVTRLYLARCNLSSLHSLVYQQLPNLEHLDLRDNKLTYLAPHEFRHLSRLQFLHLDGNKLTTLKDLTFDGQALAYLGLSRNSISAVEACAFCNSSISELNLSRNRLESSARDDPLRALSLSIEKLDLSYNPTLRGSMVAEFIRNLHRLNVLNLEGIGLYDLPATTFSSVTGLRQLYLNKNSFSEFRYSLFLELKKLEVLNISHNNLKFLRSSVIRSLNDTNTRVIMHDNPWRCQTCYMNHLLNFLSQRPIDDNVKPPLCADPANVRGRDLYHLKLYELEECNNPILEPRISGTESQVGLVVAIIIIMVIVTIIIATIVIYRTQGAVYYTHEEDRSRGSLSYDNLGCKEGLNSKRPSIVATIDDTISRSS</sequence>
<dbReference type="FunFam" id="3.80.10.10:FF:001164">
    <property type="entry name" value="GH01279p"/>
    <property type="match status" value="1"/>
</dbReference>
<dbReference type="AlphaFoldDB" id="A0A7M7MJV6"/>
<keyword evidence="3" id="KW-0472">Membrane</keyword>
<protein>
    <submittedName>
        <fullName evidence="5">Uncharacterized protein</fullName>
    </submittedName>
</protein>
<dbReference type="Gene3D" id="3.80.10.10">
    <property type="entry name" value="Ribonuclease Inhibitor"/>
    <property type="match status" value="3"/>
</dbReference>
<evidence type="ECO:0000256" key="4">
    <source>
        <dbReference type="SAM" id="SignalP"/>
    </source>
</evidence>
<keyword evidence="4" id="KW-0732">Signal</keyword>
<dbReference type="RefSeq" id="XP_022672825.1">
    <property type="nucleotide sequence ID" value="XM_022817090.1"/>
</dbReference>
<keyword evidence="6" id="KW-1185">Reference proteome</keyword>
<dbReference type="InterPro" id="IPR003591">
    <property type="entry name" value="Leu-rich_rpt_typical-subtyp"/>
</dbReference>
<keyword evidence="3" id="KW-1133">Transmembrane helix</keyword>
<feature type="chain" id="PRO_5029682955" evidence="4">
    <location>
        <begin position="30"/>
        <end position="589"/>
    </location>
</feature>
<dbReference type="GeneID" id="111255290"/>
<feature type="signal peptide" evidence="4">
    <location>
        <begin position="1"/>
        <end position="29"/>
    </location>
</feature>
<evidence type="ECO:0000256" key="1">
    <source>
        <dbReference type="ARBA" id="ARBA00022614"/>
    </source>
</evidence>
<reference evidence="5" key="1">
    <citation type="submission" date="2021-01" db="UniProtKB">
        <authorList>
            <consortium name="EnsemblMetazoa"/>
        </authorList>
    </citation>
    <scope>IDENTIFICATION</scope>
</reference>
<dbReference type="PRINTS" id="PR00019">
    <property type="entry name" value="LEURICHRPT"/>
</dbReference>
<dbReference type="SMART" id="SM00365">
    <property type="entry name" value="LRR_SD22"/>
    <property type="match status" value="6"/>
</dbReference>
<dbReference type="InterPro" id="IPR032675">
    <property type="entry name" value="LRR_dom_sf"/>
</dbReference>
<dbReference type="KEGG" id="vde:111255290"/>
<dbReference type="OrthoDB" id="9229163at2759"/>
<evidence type="ECO:0000256" key="3">
    <source>
        <dbReference type="SAM" id="Phobius"/>
    </source>
</evidence>
<dbReference type="PROSITE" id="PS51450">
    <property type="entry name" value="LRR"/>
    <property type="match status" value="5"/>
</dbReference>
<evidence type="ECO:0000313" key="5">
    <source>
        <dbReference type="EnsemblMetazoa" id="XP_022672825"/>
    </source>
</evidence>
<dbReference type="Pfam" id="PF00560">
    <property type="entry name" value="LRR_1"/>
    <property type="match status" value="1"/>
</dbReference>
<dbReference type="SUPFAM" id="SSF52058">
    <property type="entry name" value="L domain-like"/>
    <property type="match status" value="2"/>
</dbReference>
<dbReference type="InParanoid" id="A0A7M7MJV6"/>
<keyword evidence="2" id="KW-0677">Repeat</keyword>
<feature type="transmembrane region" description="Helical" evidence="3">
    <location>
        <begin position="517"/>
        <end position="540"/>
    </location>
</feature>
<keyword evidence="1" id="KW-0433">Leucine-rich repeat</keyword>